<feature type="transmembrane region" description="Helical" evidence="1">
    <location>
        <begin position="23"/>
        <end position="44"/>
    </location>
</feature>
<keyword evidence="1" id="KW-0472">Membrane</keyword>
<accession>A0A212LM27</accession>
<feature type="transmembrane region" description="Helical" evidence="1">
    <location>
        <begin position="56"/>
        <end position="75"/>
    </location>
</feature>
<evidence type="ECO:0000313" key="2">
    <source>
        <dbReference type="EMBL" id="SCM78479.1"/>
    </source>
</evidence>
<gene>
    <name evidence="2" type="ORF">KL86SPO_20059</name>
</gene>
<organism evidence="2">
    <name type="scientific">uncultured Sporomusa sp</name>
    <dbReference type="NCBI Taxonomy" id="307249"/>
    <lineage>
        <taxon>Bacteria</taxon>
        <taxon>Bacillati</taxon>
        <taxon>Bacillota</taxon>
        <taxon>Negativicutes</taxon>
        <taxon>Selenomonadales</taxon>
        <taxon>Sporomusaceae</taxon>
        <taxon>Sporomusa</taxon>
        <taxon>environmental samples</taxon>
    </lineage>
</organism>
<reference evidence="2" key="1">
    <citation type="submission" date="2016-08" db="EMBL/GenBank/DDBJ databases">
        <authorList>
            <person name="Seilhamer J.J."/>
        </authorList>
    </citation>
    <scope>NUCLEOTIDE SEQUENCE</scope>
    <source>
        <strain evidence="2">86</strain>
    </source>
</reference>
<dbReference type="EMBL" id="FMJE01000002">
    <property type="protein sequence ID" value="SCM78479.1"/>
    <property type="molecule type" value="Genomic_DNA"/>
</dbReference>
<name>A0A212LM27_9FIRM</name>
<proteinExistence type="predicted"/>
<sequence length="124" mass="12795">MFGGCIMVSGVLAGGVGGVTANAFASGIVAGMSYALYTIFSQYAVERGYSGMTTTFYTFAFALISCVLLVDFGQITGAVKTGGVVGMYLVVSAIILFNLKVKPKPVTISSELAIKDEPAGEILT</sequence>
<dbReference type="AlphaFoldDB" id="A0A212LM27"/>
<evidence type="ECO:0000256" key="1">
    <source>
        <dbReference type="SAM" id="Phobius"/>
    </source>
</evidence>
<keyword evidence="1" id="KW-0812">Transmembrane</keyword>
<feature type="transmembrane region" description="Helical" evidence="1">
    <location>
        <begin position="81"/>
        <end position="99"/>
    </location>
</feature>
<keyword evidence="1" id="KW-1133">Transmembrane helix</keyword>
<protein>
    <submittedName>
        <fullName evidence="2">Uncharacterized protein</fullName>
    </submittedName>
</protein>